<dbReference type="InterPro" id="IPR011071">
    <property type="entry name" value="Lyase_8-like_C"/>
</dbReference>
<sequence length="831" mass="94399">MMNKTLLFVLCFTVIVCSTFAQQTERKYAFDNYHKYQRQALQVKDPAKETAIEKFRQNYALNGYRRDHLRTKMTWQECINSLDDHGQFSDMVSKEQQYVAQEAFTKASQDTQQEIGVFLTEASQRIWRIADAVHSKELKANVALSDKYCKAILHYGGLEISRNNKSSRFHASCFAIPTAAVNIYFVFLPQMDGIGENTTNNKQLKDVSDMLKVLALQCWTQPLRQDSTDDNVVQIERFRNHVWWVGGNALAYRPLLPTAMMYKSIPMIGLLSELSQKSISAVSQTTYDKAFWNEGFTVDGAGWGHGKQSLVWGYPIDGMNSALGMLSTLRGSSWARKLSTENTAWLMNFFRGGNWYYYNGYTPLCTDRYTAVYYNQEKKSIRYSSLINQVIKDWMDSFSAEEQKELLQLKKEISKMEINMENYPVGEYSGTRWLFNNDDLIKRTKDYYIHINMASARCDGLEGATGFADEYNFFNADGLTFFMKKGDEYHKIIGAWDITASPGVTARTGMNKITPVTNWRGYTSKHNFAGAATYGGENSVAGFIFEKMDASTKNGVNDKGNPNGIKNETIYGVKAYKSYFTYGDYMIALGAGVSNLNPSLAGDIHTTIDQTSVDFEENLYVVKDGKSQSIDIDKGPQSFFDKGKALWMQQKDGFAYTVLPEYVKKAYFTYEKNVKNEWVKRNKSNLPNISKLPATSNILRLWVDHGQTPVNDSYGYVVYCGKKLPGSNLPFKVLRNDTTIQAIQSQDVKVVQAVFYSSKESLVAKNMRLSVSDPTVVLIEDFGTEYKITLNDPTMNPTLKRVRLTIDAKKIDVEMPVQEYCGKPVTVTLKK</sequence>
<dbReference type="SUPFAM" id="SSF48230">
    <property type="entry name" value="Chondroitin AC/alginate lyase"/>
    <property type="match status" value="1"/>
</dbReference>
<dbReference type="GO" id="GO:0005576">
    <property type="term" value="C:extracellular region"/>
    <property type="evidence" value="ECO:0007669"/>
    <property type="project" value="InterPro"/>
</dbReference>
<keyword evidence="4" id="KW-0106">Calcium</keyword>
<dbReference type="GO" id="GO:0016837">
    <property type="term" value="F:carbon-oxygen lyase activity, acting on polysaccharides"/>
    <property type="evidence" value="ECO:0007669"/>
    <property type="project" value="UniProtKB-ARBA"/>
</dbReference>
<gene>
    <name evidence="9" type="ORF">SAMN04488101_11625</name>
</gene>
<dbReference type="AlphaFoldDB" id="A0A1W2EU34"/>
<keyword evidence="6" id="KW-0732">Signal</keyword>
<evidence type="ECO:0000256" key="5">
    <source>
        <dbReference type="ARBA" id="ARBA00023239"/>
    </source>
</evidence>
<dbReference type="InterPro" id="IPR011013">
    <property type="entry name" value="Gal_mutarotase_sf_dom"/>
</dbReference>
<evidence type="ECO:0000256" key="1">
    <source>
        <dbReference type="ARBA" id="ARBA00001913"/>
    </source>
</evidence>
<organism evidence="9 10">
    <name type="scientific">Pedobacter nyackensis</name>
    <dbReference type="NCBI Taxonomy" id="475255"/>
    <lineage>
        <taxon>Bacteria</taxon>
        <taxon>Pseudomonadati</taxon>
        <taxon>Bacteroidota</taxon>
        <taxon>Sphingobacteriia</taxon>
        <taxon>Sphingobacteriales</taxon>
        <taxon>Sphingobacteriaceae</taxon>
        <taxon>Pedobacter</taxon>
    </lineage>
</organism>
<dbReference type="InterPro" id="IPR008929">
    <property type="entry name" value="Chondroitin_lyas"/>
</dbReference>
<dbReference type="STRING" id="475255.SAMN04488101_11625"/>
<dbReference type="InterPro" id="IPR038970">
    <property type="entry name" value="Lyase_8"/>
</dbReference>
<feature type="chain" id="PRO_5010714352" evidence="6">
    <location>
        <begin position="22"/>
        <end position="831"/>
    </location>
</feature>
<dbReference type="PANTHER" id="PTHR38481:SF1">
    <property type="entry name" value="HYALURONATE LYASE"/>
    <property type="match status" value="1"/>
</dbReference>
<feature type="signal peptide" evidence="6">
    <location>
        <begin position="1"/>
        <end position="21"/>
    </location>
</feature>
<keyword evidence="10" id="KW-1185">Reference proteome</keyword>
<evidence type="ECO:0000256" key="3">
    <source>
        <dbReference type="ARBA" id="ARBA00011245"/>
    </source>
</evidence>
<dbReference type="InterPro" id="IPR014718">
    <property type="entry name" value="GH-type_carb-bd"/>
</dbReference>
<keyword evidence="5 9" id="KW-0456">Lyase</keyword>
<dbReference type="GO" id="GO:0005975">
    <property type="term" value="P:carbohydrate metabolic process"/>
    <property type="evidence" value="ECO:0007669"/>
    <property type="project" value="InterPro"/>
</dbReference>
<evidence type="ECO:0000259" key="8">
    <source>
        <dbReference type="Pfam" id="PF02884"/>
    </source>
</evidence>
<dbReference type="GO" id="GO:0030246">
    <property type="term" value="F:carbohydrate binding"/>
    <property type="evidence" value="ECO:0007669"/>
    <property type="project" value="InterPro"/>
</dbReference>
<comment type="similarity">
    <text evidence="2">Belongs to the polysaccharide lyase 8 family.</text>
</comment>
<comment type="subunit">
    <text evidence="3">Monomer.</text>
</comment>
<dbReference type="Proteomes" id="UP000192678">
    <property type="component" value="Unassembled WGS sequence"/>
</dbReference>
<evidence type="ECO:0000256" key="4">
    <source>
        <dbReference type="ARBA" id="ARBA00022837"/>
    </source>
</evidence>
<proteinExistence type="inferred from homology"/>
<feature type="domain" description="Polysaccharide lyase family 8 central" evidence="7">
    <location>
        <begin position="435"/>
        <end position="721"/>
    </location>
</feature>
<dbReference type="SUPFAM" id="SSF49863">
    <property type="entry name" value="Hyaluronate lyase-like, C-terminal domain"/>
    <property type="match status" value="1"/>
</dbReference>
<protein>
    <submittedName>
        <fullName evidence="9">Polysaccharide lyase family 8, C-terminal beta-sandwich domain</fullName>
    </submittedName>
</protein>
<evidence type="ECO:0000256" key="2">
    <source>
        <dbReference type="ARBA" id="ARBA00006699"/>
    </source>
</evidence>
<dbReference type="EMBL" id="FWYB01000016">
    <property type="protein sequence ID" value="SMD13223.1"/>
    <property type="molecule type" value="Genomic_DNA"/>
</dbReference>
<dbReference type="Pfam" id="PF02278">
    <property type="entry name" value="Lyase_8"/>
    <property type="match status" value="1"/>
</dbReference>
<dbReference type="InterPro" id="IPR004103">
    <property type="entry name" value="Lyase_8_C"/>
</dbReference>
<dbReference type="InterPro" id="IPR003159">
    <property type="entry name" value="Lyase_8_central_dom"/>
</dbReference>
<dbReference type="RefSeq" id="WP_200816420.1">
    <property type="nucleotide sequence ID" value="NZ_FWYB01000016.1"/>
</dbReference>
<evidence type="ECO:0000259" key="7">
    <source>
        <dbReference type="Pfam" id="PF02278"/>
    </source>
</evidence>
<dbReference type="Gene3D" id="2.70.98.10">
    <property type="match status" value="1"/>
</dbReference>
<dbReference type="PANTHER" id="PTHR38481">
    <property type="entry name" value="HYALURONATE LYASE"/>
    <property type="match status" value="1"/>
</dbReference>
<dbReference type="Gene3D" id="2.60.220.10">
    <property type="entry name" value="Polysaccharide lyase family 8-like, C-terminal"/>
    <property type="match status" value="1"/>
</dbReference>
<evidence type="ECO:0000256" key="6">
    <source>
        <dbReference type="SAM" id="SignalP"/>
    </source>
</evidence>
<dbReference type="SUPFAM" id="SSF74650">
    <property type="entry name" value="Galactose mutarotase-like"/>
    <property type="match status" value="1"/>
</dbReference>
<feature type="domain" description="Polysaccharide lyase family 8 C-terminal" evidence="8">
    <location>
        <begin position="732"/>
        <end position="798"/>
    </location>
</feature>
<dbReference type="Pfam" id="PF02884">
    <property type="entry name" value="Lyase_8_C"/>
    <property type="match status" value="1"/>
</dbReference>
<name>A0A1W2EU34_9SPHI</name>
<comment type="cofactor">
    <cofactor evidence="1">
        <name>Ca(2+)</name>
        <dbReference type="ChEBI" id="CHEBI:29108"/>
    </cofactor>
</comment>
<reference evidence="9 10" key="1">
    <citation type="submission" date="2017-04" db="EMBL/GenBank/DDBJ databases">
        <authorList>
            <person name="Afonso C.L."/>
            <person name="Miller P.J."/>
            <person name="Scott M.A."/>
            <person name="Spackman E."/>
            <person name="Goraichik I."/>
            <person name="Dimitrov K.M."/>
            <person name="Suarez D.L."/>
            <person name="Swayne D.E."/>
        </authorList>
    </citation>
    <scope>NUCLEOTIDE SEQUENCE [LARGE SCALE GENOMIC DNA]</scope>
    <source>
        <strain evidence="9 10">DSM 19625</strain>
    </source>
</reference>
<evidence type="ECO:0000313" key="9">
    <source>
        <dbReference type="EMBL" id="SMD13223.1"/>
    </source>
</evidence>
<evidence type="ECO:0000313" key="10">
    <source>
        <dbReference type="Proteomes" id="UP000192678"/>
    </source>
</evidence>
<accession>A0A1W2EU34</accession>